<protein>
    <submittedName>
        <fullName evidence="2">Uncharacterized protein</fullName>
    </submittedName>
</protein>
<organism evidence="2 3">
    <name type="scientific">Punica granatum</name>
    <name type="common">Pomegranate</name>
    <dbReference type="NCBI Taxonomy" id="22663"/>
    <lineage>
        <taxon>Eukaryota</taxon>
        <taxon>Viridiplantae</taxon>
        <taxon>Streptophyta</taxon>
        <taxon>Embryophyta</taxon>
        <taxon>Tracheophyta</taxon>
        <taxon>Spermatophyta</taxon>
        <taxon>Magnoliopsida</taxon>
        <taxon>eudicotyledons</taxon>
        <taxon>Gunneridae</taxon>
        <taxon>Pentapetalae</taxon>
        <taxon>rosids</taxon>
        <taxon>malvids</taxon>
        <taxon>Myrtales</taxon>
        <taxon>Lythraceae</taxon>
        <taxon>Punica</taxon>
    </lineage>
</organism>
<feature type="region of interest" description="Disordered" evidence="1">
    <location>
        <begin position="1"/>
        <end position="46"/>
    </location>
</feature>
<keyword evidence="3" id="KW-1185">Reference proteome</keyword>
<evidence type="ECO:0000313" key="2">
    <source>
        <dbReference type="EMBL" id="PKI78154.1"/>
    </source>
</evidence>
<sequence>MEESPSPKDGALRARPHVRGTVSLSSKGETRRTPPTRKGARRVSPYEERLLKESKVKINTDGASRGNSGLKALAVSLGTRKGTGSRAYRAECYYVRLSLFNWRARVRAELELNKSEPNTSFYRAKF</sequence>
<accession>A0A2I0LBU3</accession>
<proteinExistence type="predicted"/>
<comment type="caution">
    <text evidence="2">The sequence shown here is derived from an EMBL/GenBank/DDBJ whole genome shotgun (WGS) entry which is preliminary data.</text>
</comment>
<evidence type="ECO:0000313" key="3">
    <source>
        <dbReference type="Proteomes" id="UP000233551"/>
    </source>
</evidence>
<dbReference type="Proteomes" id="UP000233551">
    <property type="component" value="Unassembled WGS sequence"/>
</dbReference>
<dbReference type="EMBL" id="PGOL01000060">
    <property type="protein sequence ID" value="PKI78154.1"/>
    <property type="molecule type" value="Genomic_DNA"/>
</dbReference>
<evidence type="ECO:0000256" key="1">
    <source>
        <dbReference type="SAM" id="MobiDB-lite"/>
    </source>
</evidence>
<dbReference type="AlphaFoldDB" id="A0A2I0LBU3"/>
<reference evidence="2 3" key="1">
    <citation type="submission" date="2017-11" db="EMBL/GenBank/DDBJ databases">
        <title>De-novo sequencing of pomegranate (Punica granatum L.) genome.</title>
        <authorList>
            <person name="Akparov Z."/>
            <person name="Amiraslanov A."/>
            <person name="Hajiyeva S."/>
            <person name="Abbasov M."/>
            <person name="Kaur K."/>
            <person name="Hamwieh A."/>
            <person name="Solovyev V."/>
            <person name="Salamov A."/>
            <person name="Braich B."/>
            <person name="Kosarev P."/>
            <person name="Mahmoud A."/>
            <person name="Hajiyev E."/>
            <person name="Babayeva S."/>
            <person name="Izzatullayeva V."/>
            <person name="Mammadov A."/>
            <person name="Mammadov A."/>
            <person name="Sharifova S."/>
            <person name="Ojaghi J."/>
            <person name="Eynullazada K."/>
            <person name="Bayramov B."/>
            <person name="Abdulazimova A."/>
            <person name="Shahmuradov I."/>
        </authorList>
    </citation>
    <scope>NUCLEOTIDE SEQUENCE [LARGE SCALE GENOMIC DNA]</scope>
    <source>
        <strain evidence="3">cv. AG2017</strain>
        <tissue evidence="2">Leaf</tissue>
    </source>
</reference>
<gene>
    <name evidence="2" type="ORF">CRG98_001482</name>
</gene>
<name>A0A2I0LBU3_PUNGR</name>